<dbReference type="InterPro" id="IPR001663">
    <property type="entry name" value="Rng_hydr_dOase-A"/>
</dbReference>
<feature type="domain" description="Rieske" evidence="7">
    <location>
        <begin position="44"/>
        <end position="166"/>
    </location>
</feature>
<keyword evidence="4" id="KW-0560">Oxidoreductase</keyword>
<evidence type="ECO:0000256" key="5">
    <source>
        <dbReference type="ARBA" id="ARBA00023004"/>
    </source>
</evidence>
<dbReference type="Pfam" id="PF00355">
    <property type="entry name" value="Rieske"/>
    <property type="match status" value="1"/>
</dbReference>
<evidence type="ECO:0000259" key="7">
    <source>
        <dbReference type="PROSITE" id="PS51296"/>
    </source>
</evidence>
<dbReference type="CDD" id="cd03469">
    <property type="entry name" value="Rieske_RO_Alpha_N"/>
    <property type="match status" value="1"/>
</dbReference>
<comment type="cofactor">
    <cofactor evidence="1">
        <name>Fe cation</name>
        <dbReference type="ChEBI" id="CHEBI:24875"/>
    </cofactor>
</comment>
<dbReference type="Proteomes" id="UP001379235">
    <property type="component" value="Unassembled WGS sequence"/>
</dbReference>
<dbReference type="SUPFAM" id="SSF50022">
    <property type="entry name" value="ISP domain"/>
    <property type="match status" value="1"/>
</dbReference>
<evidence type="ECO:0000256" key="4">
    <source>
        <dbReference type="ARBA" id="ARBA00023002"/>
    </source>
</evidence>
<evidence type="ECO:0000256" key="6">
    <source>
        <dbReference type="ARBA" id="ARBA00023014"/>
    </source>
</evidence>
<dbReference type="Gene3D" id="3.90.380.10">
    <property type="entry name" value="Naphthalene 1,2-dioxygenase Alpha Subunit, Chain A, domain 1"/>
    <property type="match status" value="1"/>
</dbReference>
<dbReference type="PRINTS" id="PR00090">
    <property type="entry name" value="RNGDIOXGNASE"/>
</dbReference>
<dbReference type="InterPro" id="IPR036922">
    <property type="entry name" value="Rieske_2Fe-2S_sf"/>
</dbReference>
<keyword evidence="6" id="KW-0411">Iron-sulfur</keyword>
<keyword evidence="9" id="KW-1185">Reference proteome</keyword>
<dbReference type="PANTHER" id="PTHR43756:SF5">
    <property type="entry name" value="CHOLINE MONOOXYGENASE, CHLOROPLASTIC"/>
    <property type="match status" value="1"/>
</dbReference>
<keyword evidence="2" id="KW-0001">2Fe-2S</keyword>
<dbReference type="Gene3D" id="2.102.10.10">
    <property type="entry name" value="Rieske [2Fe-2S] iron-sulphur domain"/>
    <property type="match status" value="1"/>
</dbReference>
<gene>
    <name evidence="8" type="ORF">WG900_18150</name>
</gene>
<keyword evidence="3" id="KW-0479">Metal-binding</keyword>
<evidence type="ECO:0000256" key="3">
    <source>
        <dbReference type="ARBA" id="ARBA00022723"/>
    </source>
</evidence>
<comment type="caution">
    <text evidence="8">The sequence shown here is derived from an EMBL/GenBank/DDBJ whole genome shotgun (WGS) entry which is preliminary data.</text>
</comment>
<sequence length="464" mass="52107">MNEMTTFVDRSNNQMPAERHGVEAYISPEYARAEQDKLWRKCWLQAGRLEDIPEVGNFITYDILTDSVLIVRAKDGTGPGAIKAFANVCTHRGRRLVDTPKGERNAHGSRANFVCGFHAWTFDVTGDNAGVCSYIQQKGEWGGVLNDANTRLGEFKVDTWGGFIWINLDPGAEPLRDYLEPAATMLDPFQLQNMRTRWRYWTVFDCNWKVALEAFNETYHVAGTHPEFMAFGDFTGWGRQQGKHSHIGYDLPKDADPTLGENKGKLRLGTGDPRVATAEMQKYTWEGVNTNTTQTLYEVAQTLPDVLPEGTPPEEVLKYWLETARAKDAARGVVWPTVDTAHTAASGTSWQIFPNQQIGHAVNNMLCYQARPCGFDPDKCYFEVAVYELYPEDGAPETQWSYLAPDQFPHVLQQDFSNMAAVQQGMKNVGFRGNMPNPKNEGAVTSLHRNLAKYMGTGAPEMVR</sequence>
<name>A0ABU8SD76_9SPHN</name>
<keyword evidence="5" id="KW-0408">Iron</keyword>
<dbReference type="PROSITE" id="PS51296">
    <property type="entry name" value="RIESKE"/>
    <property type="match status" value="1"/>
</dbReference>
<dbReference type="InterPro" id="IPR015879">
    <property type="entry name" value="Ring_hydroxy_dOase_asu_C_dom"/>
</dbReference>
<dbReference type="EMBL" id="JBBHJY010000011">
    <property type="protein sequence ID" value="MEJ6011830.1"/>
    <property type="molecule type" value="Genomic_DNA"/>
</dbReference>
<dbReference type="RefSeq" id="WP_339969450.1">
    <property type="nucleotide sequence ID" value="NZ_JBBHJY010000011.1"/>
</dbReference>
<evidence type="ECO:0000313" key="8">
    <source>
        <dbReference type="EMBL" id="MEJ6011830.1"/>
    </source>
</evidence>
<reference evidence="8 9" key="1">
    <citation type="submission" date="2024-03" db="EMBL/GenBank/DDBJ databases">
        <authorList>
            <person name="Jo J.-H."/>
        </authorList>
    </citation>
    <scope>NUCLEOTIDE SEQUENCE [LARGE SCALE GENOMIC DNA]</scope>
    <source>
        <strain evidence="8 9">AS3R-12</strain>
    </source>
</reference>
<organism evidence="8 9">
    <name type="scientific">Novosphingobium aquae</name>
    <dbReference type="NCBI Taxonomy" id="3133435"/>
    <lineage>
        <taxon>Bacteria</taxon>
        <taxon>Pseudomonadati</taxon>
        <taxon>Pseudomonadota</taxon>
        <taxon>Alphaproteobacteria</taxon>
        <taxon>Sphingomonadales</taxon>
        <taxon>Sphingomonadaceae</taxon>
        <taxon>Novosphingobium</taxon>
    </lineage>
</organism>
<evidence type="ECO:0000256" key="1">
    <source>
        <dbReference type="ARBA" id="ARBA00001962"/>
    </source>
</evidence>
<dbReference type="Pfam" id="PF00848">
    <property type="entry name" value="Ring_hydroxyl_A"/>
    <property type="match status" value="1"/>
</dbReference>
<dbReference type="PANTHER" id="PTHR43756">
    <property type="entry name" value="CHOLINE MONOOXYGENASE, CHLOROPLASTIC"/>
    <property type="match status" value="1"/>
</dbReference>
<evidence type="ECO:0000313" key="9">
    <source>
        <dbReference type="Proteomes" id="UP001379235"/>
    </source>
</evidence>
<proteinExistence type="predicted"/>
<dbReference type="SUPFAM" id="SSF55961">
    <property type="entry name" value="Bet v1-like"/>
    <property type="match status" value="1"/>
</dbReference>
<dbReference type="InterPro" id="IPR017941">
    <property type="entry name" value="Rieske_2Fe-2S"/>
</dbReference>
<protein>
    <submittedName>
        <fullName evidence="8">SRPBCC family protein</fullName>
    </submittedName>
</protein>
<evidence type="ECO:0000256" key="2">
    <source>
        <dbReference type="ARBA" id="ARBA00022714"/>
    </source>
</evidence>
<accession>A0ABU8SD76</accession>